<keyword evidence="2" id="KW-1185">Reference proteome</keyword>
<proteinExistence type="predicted"/>
<evidence type="ECO:0000313" key="2">
    <source>
        <dbReference type="Proteomes" id="UP000284702"/>
    </source>
</evidence>
<reference evidence="1" key="1">
    <citation type="submission" date="2018-07" db="EMBL/GenBank/DDBJ databases">
        <title>Annotation of Aphanomyces astaci genome assembly.</title>
        <authorList>
            <person name="Studholme D.J."/>
        </authorList>
    </citation>
    <scope>NUCLEOTIDE SEQUENCE [LARGE SCALE GENOMIC DNA]</scope>
    <source>
        <strain evidence="1">Pc</strain>
    </source>
</reference>
<dbReference type="EMBL" id="MZMZ02002053">
    <property type="protein sequence ID" value="RQM27508.1"/>
    <property type="molecule type" value="Genomic_DNA"/>
</dbReference>
<sequence>MHLRQVSLELSFLGSRGLIMDKSTAVAQNLVASDEFTRTDLDAKKANNRFNVTASTITSLNEHRSVAPCTNSFSNEVLEASFLTELSKMLHVGITAIPGPSHAFGSKDGSLRAFAMDLLTSQQK</sequence>
<dbReference type="Proteomes" id="UP000284702">
    <property type="component" value="Unassembled WGS sequence"/>
</dbReference>
<dbReference type="AlphaFoldDB" id="A0A3R7Y0E1"/>
<accession>A0A3R7Y0E1</accession>
<comment type="caution">
    <text evidence="1">The sequence shown here is derived from an EMBL/GenBank/DDBJ whole genome shotgun (WGS) entry which is preliminary data.</text>
</comment>
<organism evidence="1 2">
    <name type="scientific">Aphanomyces astaci</name>
    <name type="common">Crayfish plague agent</name>
    <dbReference type="NCBI Taxonomy" id="112090"/>
    <lineage>
        <taxon>Eukaryota</taxon>
        <taxon>Sar</taxon>
        <taxon>Stramenopiles</taxon>
        <taxon>Oomycota</taxon>
        <taxon>Saprolegniomycetes</taxon>
        <taxon>Saprolegniales</taxon>
        <taxon>Verrucalvaceae</taxon>
        <taxon>Aphanomyces</taxon>
    </lineage>
</organism>
<protein>
    <submittedName>
        <fullName evidence="1">Uncharacterized protein</fullName>
    </submittedName>
</protein>
<evidence type="ECO:0000313" key="1">
    <source>
        <dbReference type="EMBL" id="RQM27508.1"/>
    </source>
</evidence>
<name>A0A3R7Y0E1_APHAT</name>
<gene>
    <name evidence="1" type="ORF">B5M09_006552</name>
</gene>